<keyword evidence="3" id="KW-1185">Reference proteome</keyword>
<dbReference type="PANTHER" id="PTHR16509">
    <property type="match status" value="1"/>
</dbReference>
<gene>
    <name evidence="2" type="ORF">ACFSE1_14185</name>
</gene>
<dbReference type="InterPro" id="IPR029052">
    <property type="entry name" value="Metallo-depent_PP-like"/>
</dbReference>
<comment type="caution">
    <text evidence="2">The sequence shown here is derived from an EMBL/GenBank/DDBJ whole genome shotgun (WGS) entry which is preliminary data.</text>
</comment>
<dbReference type="Gene3D" id="3.60.21.10">
    <property type="match status" value="1"/>
</dbReference>
<protein>
    <submittedName>
        <fullName evidence="2">Metallophosphoesterase</fullName>
    </submittedName>
</protein>
<dbReference type="RefSeq" id="WP_377402605.1">
    <property type="nucleotide sequence ID" value="NZ_JBHUEQ010000025.1"/>
</dbReference>
<sequence>MTDEPLLSFGVIADPQYADQDDDLAMNRYFRNSLNKLAEATATFESEDLSFIITLGDLIDRGWQNFEAPLEIYRRSRHEILFLAGNHDFLVEPEKVAEVRPRLGMPRGYYSFCRSGIRFLVVDGCEESLFAAGLDERIKASATERLDNLIEQGAINAKDWNAGMSQSQFVWIESELETARQKGQEVIVLGHYPLVPLTDHCLWDADVLSDLLARHAHVRAYLNGHDHRGGLGRQGDCWFVTFKGMVDTAQENAFAIVDVFADRLKIRGFGRELSRSLDR</sequence>
<evidence type="ECO:0000259" key="1">
    <source>
        <dbReference type="Pfam" id="PF00149"/>
    </source>
</evidence>
<name>A0ABW4M5B6_9HYPH</name>
<organism evidence="2 3">
    <name type="scientific">Rhizobium helianthi</name>
    <dbReference type="NCBI Taxonomy" id="1132695"/>
    <lineage>
        <taxon>Bacteria</taxon>
        <taxon>Pseudomonadati</taxon>
        <taxon>Pseudomonadota</taxon>
        <taxon>Alphaproteobacteria</taxon>
        <taxon>Hyphomicrobiales</taxon>
        <taxon>Rhizobiaceae</taxon>
        <taxon>Rhizobium/Agrobacterium group</taxon>
        <taxon>Rhizobium</taxon>
    </lineage>
</organism>
<dbReference type="InterPro" id="IPR004843">
    <property type="entry name" value="Calcineurin-like_PHP"/>
</dbReference>
<proteinExistence type="predicted"/>
<dbReference type="Proteomes" id="UP001597322">
    <property type="component" value="Unassembled WGS sequence"/>
</dbReference>
<feature type="domain" description="Calcineurin-like phosphoesterase" evidence="1">
    <location>
        <begin position="9"/>
        <end position="228"/>
    </location>
</feature>
<dbReference type="SUPFAM" id="SSF56300">
    <property type="entry name" value="Metallo-dependent phosphatases"/>
    <property type="match status" value="1"/>
</dbReference>
<dbReference type="EMBL" id="JBHUEQ010000025">
    <property type="protein sequence ID" value="MFD1746618.1"/>
    <property type="molecule type" value="Genomic_DNA"/>
</dbReference>
<dbReference type="PANTHER" id="PTHR16509:SF1">
    <property type="entry name" value="MANGANESE-DEPENDENT ADP-RIBOSE_CDP-ALCOHOL DIPHOSPHATASE"/>
    <property type="match status" value="1"/>
</dbReference>
<dbReference type="Pfam" id="PF00149">
    <property type="entry name" value="Metallophos"/>
    <property type="match status" value="1"/>
</dbReference>
<evidence type="ECO:0000313" key="3">
    <source>
        <dbReference type="Proteomes" id="UP001597322"/>
    </source>
</evidence>
<accession>A0ABW4M5B6</accession>
<reference evidence="3" key="1">
    <citation type="journal article" date="2019" name="Int. J. Syst. Evol. Microbiol.">
        <title>The Global Catalogue of Microorganisms (GCM) 10K type strain sequencing project: providing services to taxonomists for standard genome sequencing and annotation.</title>
        <authorList>
            <consortium name="The Broad Institute Genomics Platform"/>
            <consortium name="The Broad Institute Genome Sequencing Center for Infectious Disease"/>
            <person name="Wu L."/>
            <person name="Ma J."/>
        </authorList>
    </citation>
    <scope>NUCLEOTIDE SEQUENCE [LARGE SCALE GENOMIC DNA]</scope>
    <source>
        <strain evidence="3">CG52</strain>
    </source>
</reference>
<evidence type="ECO:0000313" key="2">
    <source>
        <dbReference type="EMBL" id="MFD1746618.1"/>
    </source>
</evidence>